<feature type="domain" description="3-beta hydroxysteroid dehydrogenase/isomerase" evidence="4">
    <location>
        <begin position="219"/>
        <end position="491"/>
    </location>
</feature>
<protein>
    <recommendedName>
        <fullName evidence="4">3-beta hydroxysteroid dehydrogenase/isomerase domain-containing protein</fullName>
    </recommendedName>
</protein>
<gene>
    <name evidence="5" type="ORF">PoB_007077900</name>
</gene>
<feature type="compositionally biased region" description="Polar residues" evidence="3">
    <location>
        <begin position="1"/>
        <end position="16"/>
    </location>
</feature>
<dbReference type="PANTHER" id="PTHR43245">
    <property type="entry name" value="BIFUNCTIONAL POLYMYXIN RESISTANCE PROTEIN ARNA"/>
    <property type="match status" value="1"/>
</dbReference>
<dbReference type="Proteomes" id="UP000735302">
    <property type="component" value="Unassembled WGS sequence"/>
</dbReference>
<reference evidence="5 6" key="1">
    <citation type="journal article" date="2021" name="Elife">
        <title>Chloroplast acquisition without the gene transfer in kleptoplastic sea slugs, Plakobranchus ocellatus.</title>
        <authorList>
            <person name="Maeda T."/>
            <person name="Takahashi S."/>
            <person name="Yoshida T."/>
            <person name="Shimamura S."/>
            <person name="Takaki Y."/>
            <person name="Nagai Y."/>
            <person name="Toyoda A."/>
            <person name="Suzuki Y."/>
            <person name="Arimoto A."/>
            <person name="Ishii H."/>
            <person name="Satoh N."/>
            <person name="Nishiyama T."/>
            <person name="Hasebe M."/>
            <person name="Maruyama T."/>
            <person name="Minagawa J."/>
            <person name="Obokata J."/>
            <person name="Shigenobu S."/>
        </authorList>
    </citation>
    <scope>NUCLEOTIDE SEQUENCE [LARGE SCALE GENOMIC DNA]</scope>
</reference>
<keyword evidence="6" id="KW-1185">Reference proteome</keyword>
<comment type="caution">
    <text evidence="5">The sequence shown here is derived from an EMBL/GenBank/DDBJ whole genome shotgun (WGS) entry which is preliminary data.</text>
</comment>
<dbReference type="InterPro" id="IPR002225">
    <property type="entry name" value="3Beta_OHSteriod_DH/Estase"/>
</dbReference>
<evidence type="ECO:0000313" key="6">
    <source>
        <dbReference type="Proteomes" id="UP000735302"/>
    </source>
</evidence>
<dbReference type="FunFam" id="3.40.50.720:FF:000495">
    <property type="entry name" value="3 hydroxysteroid dehydrogenase, putative"/>
    <property type="match status" value="1"/>
</dbReference>
<feature type="compositionally biased region" description="Polar residues" evidence="3">
    <location>
        <begin position="171"/>
        <end position="188"/>
    </location>
</feature>
<dbReference type="InterPro" id="IPR036291">
    <property type="entry name" value="NAD(P)-bd_dom_sf"/>
</dbReference>
<organism evidence="5 6">
    <name type="scientific">Plakobranchus ocellatus</name>
    <dbReference type="NCBI Taxonomy" id="259542"/>
    <lineage>
        <taxon>Eukaryota</taxon>
        <taxon>Metazoa</taxon>
        <taxon>Spiralia</taxon>
        <taxon>Lophotrochozoa</taxon>
        <taxon>Mollusca</taxon>
        <taxon>Gastropoda</taxon>
        <taxon>Heterobranchia</taxon>
        <taxon>Euthyneura</taxon>
        <taxon>Panpulmonata</taxon>
        <taxon>Sacoglossa</taxon>
        <taxon>Placobranchoidea</taxon>
        <taxon>Plakobranchidae</taxon>
        <taxon>Plakobranchus</taxon>
    </lineage>
</organism>
<dbReference type="GO" id="GO:0016616">
    <property type="term" value="F:oxidoreductase activity, acting on the CH-OH group of donors, NAD or NADP as acceptor"/>
    <property type="evidence" value="ECO:0007669"/>
    <property type="project" value="InterPro"/>
</dbReference>
<dbReference type="EMBL" id="BLXT01007949">
    <property type="protein sequence ID" value="GFO44274.1"/>
    <property type="molecule type" value="Genomic_DNA"/>
</dbReference>
<evidence type="ECO:0000259" key="4">
    <source>
        <dbReference type="Pfam" id="PF01073"/>
    </source>
</evidence>
<feature type="compositionally biased region" description="Polar residues" evidence="3">
    <location>
        <begin position="143"/>
        <end position="163"/>
    </location>
</feature>
<evidence type="ECO:0000256" key="1">
    <source>
        <dbReference type="ARBA" id="ARBA00009219"/>
    </source>
</evidence>
<dbReference type="GO" id="GO:0006694">
    <property type="term" value="P:steroid biosynthetic process"/>
    <property type="evidence" value="ECO:0007669"/>
    <property type="project" value="InterPro"/>
</dbReference>
<feature type="compositionally biased region" description="Basic and acidic residues" evidence="3">
    <location>
        <begin position="51"/>
        <end position="66"/>
    </location>
</feature>
<dbReference type="InterPro" id="IPR050177">
    <property type="entry name" value="Lipid_A_modif_metabolic_enz"/>
</dbReference>
<evidence type="ECO:0000256" key="2">
    <source>
        <dbReference type="ARBA" id="ARBA00023002"/>
    </source>
</evidence>
<dbReference type="SUPFAM" id="SSF51735">
    <property type="entry name" value="NAD(P)-binding Rossmann-fold domains"/>
    <property type="match status" value="1"/>
</dbReference>
<dbReference type="Gene3D" id="3.40.50.720">
    <property type="entry name" value="NAD(P)-binding Rossmann-like Domain"/>
    <property type="match status" value="1"/>
</dbReference>
<dbReference type="PANTHER" id="PTHR43245:SF51">
    <property type="entry name" value="SHORT CHAIN DEHYDROGENASE_REDUCTASE FAMILY 42E, MEMBER 2"/>
    <property type="match status" value="1"/>
</dbReference>
<accession>A0AAV4DJB0</accession>
<dbReference type="Pfam" id="PF01073">
    <property type="entry name" value="3Beta_HSD"/>
    <property type="match status" value="1"/>
</dbReference>
<dbReference type="AlphaFoldDB" id="A0AAV4DJB0"/>
<feature type="region of interest" description="Disordered" evidence="3">
    <location>
        <begin position="1"/>
        <end position="199"/>
    </location>
</feature>
<proteinExistence type="inferred from homology"/>
<evidence type="ECO:0000256" key="3">
    <source>
        <dbReference type="SAM" id="MobiDB-lite"/>
    </source>
</evidence>
<name>A0AAV4DJB0_9GAST</name>
<keyword evidence="2" id="KW-0560">Oxidoreductase</keyword>
<feature type="compositionally biased region" description="Basic and acidic residues" evidence="3">
    <location>
        <begin position="132"/>
        <end position="142"/>
    </location>
</feature>
<sequence length="575" mass="62624">MDTDVSPQTNPTTQADTPAGILDTSNGKNVVNALNDCENEREDLKPQSNSVDEHDDKTEDTRDSASRGETIAANLPDSDLHTTIPGDKPGHNSEPPEIDAWSHNEQPEQMSSGEEEVSSDNPPSFQSIQDSNDMKHDDDGEHSQNASDTSSTIDNTALQTGISHNPIDPNIDNTHTGSSQTKSKSEAPSNMPEKAAQLSVTISENGSAVEGDNGGDIVVVTGGSGFLGQHVVKMLQQRAPHVSEIRVLDVKEFVQKLEYTAAKPVKSLVGSVADSKFVSRALKGVHSVIHVAGLISWGTFPDFAGMEEANVVGTVNVFNACIKNNVQRLVYCSTVDVAVGFQPVNGGDEENTRVPPADGFMFPGYPETKYQGERVVLNSERVPRQDGGTLQTVILRANVLYGELDHAYVTNGLRAANQSKGVLRQIGDGMAMFQQAYVGNTAWAFVRADAAMRENPALNAEVFYVPDNTPVQNSFNFMRPYLEARGFRLSEDRLSYTLVHSAVRVAEIVAKGLSPIYKLNLPVQSYSIMYINTSIHFRAEKARKMLGYEPIFTPSEARQASLEYYKTVDLDNNEG</sequence>
<comment type="similarity">
    <text evidence="1">Belongs to the 3-beta-HSD family.</text>
</comment>
<feature type="compositionally biased region" description="Polar residues" evidence="3">
    <location>
        <begin position="119"/>
        <end position="131"/>
    </location>
</feature>
<evidence type="ECO:0000313" key="5">
    <source>
        <dbReference type="EMBL" id="GFO44274.1"/>
    </source>
</evidence>